<name>A0ABX5JWJ2_9ENTR</name>
<dbReference type="Proteomes" id="UP000244731">
    <property type="component" value="Unassembled WGS sequence"/>
</dbReference>
<keyword evidence="4 7" id="KW-0812">Transmembrane</keyword>
<dbReference type="EMBL" id="MSAC01000055">
    <property type="protein sequence ID" value="PUX02890.1"/>
    <property type="molecule type" value="Genomic_DNA"/>
</dbReference>
<keyword evidence="6 7" id="KW-0472">Membrane</keyword>
<comment type="subcellular location">
    <subcellularLocation>
        <location evidence="1">Cell membrane</location>
        <topology evidence="1">Multi-pass membrane protein</topology>
    </subcellularLocation>
</comment>
<feature type="transmembrane region" description="Helical" evidence="7">
    <location>
        <begin position="7"/>
        <end position="26"/>
    </location>
</feature>
<dbReference type="GO" id="GO:0016746">
    <property type="term" value="F:acyltransferase activity"/>
    <property type="evidence" value="ECO:0007669"/>
    <property type="project" value="UniProtKB-KW"/>
</dbReference>
<evidence type="ECO:0000256" key="2">
    <source>
        <dbReference type="ARBA" id="ARBA00007400"/>
    </source>
</evidence>
<organism evidence="9 10">
    <name type="scientific">Cronobacter malonaticus</name>
    <dbReference type="NCBI Taxonomy" id="413503"/>
    <lineage>
        <taxon>Bacteria</taxon>
        <taxon>Pseudomonadati</taxon>
        <taxon>Pseudomonadota</taxon>
        <taxon>Gammaproteobacteria</taxon>
        <taxon>Enterobacterales</taxon>
        <taxon>Enterobacteriaceae</taxon>
        <taxon>Cronobacter</taxon>
    </lineage>
</organism>
<evidence type="ECO:0000256" key="6">
    <source>
        <dbReference type="ARBA" id="ARBA00023136"/>
    </source>
</evidence>
<feature type="transmembrane region" description="Helical" evidence="7">
    <location>
        <begin position="246"/>
        <end position="265"/>
    </location>
</feature>
<evidence type="ECO:0000256" key="1">
    <source>
        <dbReference type="ARBA" id="ARBA00004651"/>
    </source>
</evidence>
<reference evidence="9 10" key="1">
    <citation type="submission" date="2016-12" db="EMBL/GenBank/DDBJ databases">
        <title>Analysis of the Molecular Diversity Among Cronobacter Species Isolated from Filth Flies Using a Pan Genomic DNA Microarray.</title>
        <authorList>
            <person name="Pava-Ripoll M."/>
            <person name="Tall B."/>
            <person name="Farber J."/>
            <person name="Fanning S."/>
            <person name="Lehner A."/>
            <person name="Stephan R."/>
            <person name="Pagotto F."/>
            <person name="Iverson C."/>
            <person name="Ziobro G."/>
            <person name="Miller A."/>
            <person name="Pearson R."/>
            <person name="Yan Q."/>
            <person name="Kim M."/>
            <person name="Jeong S."/>
            <person name="Park J."/>
            <person name="Jun S."/>
            <person name="Choi H."/>
            <person name="Chung T."/>
            <person name="Yoo Y."/>
            <person name="Park E."/>
            <person name="Hwang S."/>
            <person name="Lee B."/>
            <person name="Sathyamoorthy V."/>
            <person name="Carter L."/>
            <person name="Mammel M."/>
            <person name="Jackson S."/>
            <person name="Kothary M."/>
            <person name="Patel I."/>
            <person name="Grim C."/>
            <person name="Gopinath G."/>
            <person name="Gangiredla J."/>
            <person name="Chase H."/>
        </authorList>
    </citation>
    <scope>NUCLEOTIDE SEQUENCE [LARGE SCALE GENOMIC DNA]</scope>
    <source>
        <strain evidence="9 10">MOD1-Md25g</strain>
    </source>
</reference>
<comment type="caution">
    <text evidence="9">The sequence shown here is derived from an EMBL/GenBank/DDBJ whole genome shotgun (WGS) entry which is preliminary data.</text>
</comment>
<feature type="transmembrane region" description="Helical" evidence="7">
    <location>
        <begin position="72"/>
        <end position="92"/>
    </location>
</feature>
<accession>A0ABX5JWJ2</accession>
<protein>
    <submittedName>
        <fullName evidence="9">Acyltransferase</fullName>
    </submittedName>
</protein>
<keyword evidence="3" id="KW-1003">Cell membrane</keyword>
<feature type="domain" description="Acyltransferase 3" evidence="8">
    <location>
        <begin position="12"/>
        <end position="287"/>
    </location>
</feature>
<gene>
    <name evidence="9" type="ORF">AUM46_16595</name>
</gene>
<proteinExistence type="inferred from homology"/>
<dbReference type="Pfam" id="PF01757">
    <property type="entry name" value="Acyl_transf_3"/>
    <property type="match status" value="1"/>
</dbReference>
<evidence type="ECO:0000256" key="7">
    <source>
        <dbReference type="SAM" id="Phobius"/>
    </source>
</evidence>
<evidence type="ECO:0000313" key="10">
    <source>
        <dbReference type="Proteomes" id="UP000244731"/>
    </source>
</evidence>
<dbReference type="RefSeq" id="WP_032974137.1">
    <property type="nucleotide sequence ID" value="NZ_CABMMY010000105.1"/>
</dbReference>
<feature type="transmembrane region" description="Helical" evidence="7">
    <location>
        <begin position="219"/>
        <end position="239"/>
    </location>
</feature>
<keyword evidence="10" id="KW-1185">Reference proteome</keyword>
<evidence type="ECO:0000259" key="8">
    <source>
        <dbReference type="Pfam" id="PF01757"/>
    </source>
</evidence>
<keyword evidence="9" id="KW-0012">Acyltransferase</keyword>
<feature type="transmembrane region" description="Helical" evidence="7">
    <location>
        <begin position="32"/>
        <end position="51"/>
    </location>
</feature>
<feature type="transmembrane region" description="Helical" evidence="7">
    <location>
        <begin position="277"/>
        <end position="294"/>
    </location>
</feature>
<evidence type="ECO:0000313" key="9">
    <source>
        <dbReference type="EMBL" id="PUX02890.1"/>
    </source>
</evidence>
<feature type="transmembrane region" description="Helical" evidence="7">
    <location>
        <begin position="194"/>
        <end position="213"/>
    </location>
</feature>
<evidence type="ECO:0000256" key="3">
    <source>
        <dbReference type="ARBA" id="ARBA00022475"/>
    </source>
</evidence>
<keyword evidence="9" id="KW-0808">Transferase</keyword>
<evidence type="ECO:0000256" key="4">
    <source>
        <dbReference type="ARBA" id="ARBA00022692"/>
    </source>
</evidence>
<evidence type="ECO:0000256" key="5">
    <source>
        <dbReference type="ARBA" id="ARBA00022989"/>
    </source>
</evidence>
<comment type="similarity">
    <text evidence="2">Belongs to the acyltransferase 3 family.</text>
</comment>
<dbReference type="PANTHER" id="PTHR40074">
    <property type="entry name" value="O-ACETYLTRANSFERASE WECH"/>
    <property type="match status" value="1"/>
</dbReference>
<dbReference type="PANTHER" id="PTHR40074:SF2">
    <property type="entry name" value="O-ACETYLTRANSFERASE WECH"/>
    <property type="match status" value="1"/>
</dbReference>
<feature type="transmembrane region" description="Helical" evidence="7">
    <location>
        <begin position="141"/>
        <end position="159"/>
    </location>
</feature>
<feature type="transmembrane region" description="Helical" evidence="7">
    <location>
        <begin position="116"/>
        <end position="134"/>
    </location>
</feature>
<keyword evidence="5 7" id="KW-1133">Transmembrane helix</keyword>
<dbReference type="InterPro" id="IPR002656">
    <property type="entry name" value="Acyl_transf_3_dom"/>
</dbReference>
<feature type="transmembrane region" description="Helical" evidence="7">
    <location>
        <begin position="165"/>
        <end position="187"/>
    </location>
</feature>
<sequence>MMITKEATLNSKAIAIVCVMVGHLISSNKTDLPAYLQEFATFSVGVFLFLSGYGLTKSFQKNGLDNFLSKKFLSVYVPFVIATLITSLYRGFYDTNPAYILYTITYLSADLKIDPTMWFIYFISIWYICFYVIFSAFKSNYLRVASLLAVSIALSYFPLKSYSYVLHSMFSLHAFTFPLGVLVALYVNANKKQTLLISAVSAFAFVCVFYGIAQHYAVHAVMVASMLFSVALPSFLSYFNIRNRVFAFLGAYSYEIYLFEGIFRWNNFSQNKITNAALFFITALTLAYSFKPVFRMAQELISRNTKLIAVRLKKSRP</sequence>